<evidence type="ECO:0000313" key="1">
    <source>
        <dbReference type="EMBL" id="GFX88652.1"/>
    </source>
</evidence>
<protein>
    <submittedName>
        <fullName evidence="1">Uncharacterized protein</fullName>
    </submittedName>
</protein>
<keyword evidence="2" id="KW-1185">Reference proteome</keyword>
<sequence length="88" mass="9569">MGSSPLAPCLKTGRGWMSTSYYSAARGLLVTDFVILNPGQVTRTTSELPTPSPNFPITLTVGRLSLDIFNVHRLPLHDRSAATLRSKL</sequence>
<accession>A0A8X6UYE6</accession>
<dbReference type="Proteomes" id="UP000887159">
    <property type="component" value="Unassembled WGS sequence"/>
</dbReference>
<evidence type="ECO:0000313" key="2">
    <source>
        <dbReference type="Proteomes" id="UP000887159"/>
    </source>
</evidence>
<gene>
    <name evidence="1" type="ORF">TNCV_832821</name>
</gene>
<dbReference type="EMBL" id="BMAU01021057">
    <property type="protein sequence ID" value="GFX88652.1"/>
    <property type="molecule type" value="Genomic_DNA"/>
</dbReference>
<proteinExistence type="predicted"/>
<reference evidence="1" key="1">
    <citation type="submission" date="2020-08" db="EMBL/GenBank/DDBJ databases">
        <title>Multicomponent nature underlies the extraordinary mechanical properties of spider dragline silk.</title>
        <authorList>
            <person name="Kono N."/>
            <person name="Nakamura H."/>
            <person name="Mori M."/>
            <person name="Yoshida Y."/>
            <person name="Ohtoshi R."/>
            <person name="Malay A.D."/>
            <person name="Moran D.A.P."/>
            <person name="Tomita M."/>
            <person name="Numata K."/>
            <person name="Arakawa K."/>
        </authorList>
    </citation>
    <scope>NUCLEOTIDE SEQUENCE</scope>
</reference>
<name>A0A8X6UYE6_TRICX</name>
<comment type="caution">
    <text evidence="1">The sequence shown here is derived from an EMBL/GenBank/DDBJ whole genome shotgun (WGS) entry which is preliminary data.</text>
</comment>
<organism evidence="1 2">
    <name type="scientific">Trichonephila clavipes</name>
    <name type="common">Golden silk orbweaver</name>
    <name type="synonym">Nephila clavipes</name>
    <dbReference type="NCBI Taxonomy" id="2585209"/>
    <lineage>
        <taxon>Eukaryota</taxon>
        <taxon>Metazoa</taxon>
        <taxon>Ecdysozoa</taxon>
        <taxon>Arthropoda</taxon>
        <taxon>Chelicerata</taxon>
        <taxon>Arachnida</taxon>
        <taxon>Araneae</taxon>
        <taxon>Araneomorphae</taxon>
        <taxon>Entelegynae</taxon>
        <taxon>Araneoidea</taxon>
        <taxon>Nephilidae</taxon>
        <taxon>Trichonephila</taxon>
    </lineage>
</organism>
<dbReference type="AlphaFoldDB" id="A0A8X6UYE6"/>